<keyword evidence="6" id="KW-0021">Allosteric enzyme</keyword>
<dbReference type="PRINTS" id="PR00988">
    <property type="entry name" value="URIDINKINASE"/>
</dbReference>
<evidence type="ECO:0000256" key="3">
    <source>
        <dbReference type="ARBA" id="ARBA00004784"/>
    </source>
</evidence>
<keyword evidence="9" id="KW-0547">Nucleotide-binding</keyword>
<dbReference type="STRING" id="448386.A0A2V3IYX8"/>
<comment type="pathway">
    <text evidence="4">Pyrimidine metabolism; UMP biosynthesis via salvage pathway; UMP from uracil: step 1/1.</text>
</comment>
<evidence type="ECO:0000256" key="4">
    <source>
        <dbReference type="ARBA" id="ARBA00005180"/>
    </source>
</evidence>
<keyword evidence="8" id="KW-0808">Transferase</keyword>
<feature type="domain" description="Phosphoribosyltransferase" evidence="13">
    <location>
        <begin position="276"/>
        <end position="487"/>
    </location>
</feature>
<evidence type="ECO:0000313" key="15">
    <source>
        <dbReference type="Proteomes" id="UP000247409"/>
    </source>
</evidence>
<keyword evidence="15" id="KW-1185">Reference proteome</keyword>
<dbReference type="Pfam" id="PF14681">
    <property type="entry name" value="UPRTase"/>
    <property type="match status" value="1"/>
</dbReference>
<evidence type="ECO:0000313" key="14">
    <source>
        <dbReference type="EMBL" id="PXF47331.1"/>
    </source>
</evidence>
<dbReference type="GO" id="GO:0044206">
    <property type="term" value="P:UMP salvage"/>
    <property type="evidence" value="ECO:0007669"/>
    <property type="project" value="UniProtKB-UniPathway"/>
</dbReference>
<evidence type="ECO:0000256" key="5">
    <source>
        <dbReference type="ARBA" id="ARBA00009516"/>
    </source>
</evidence>
<evidence type="ECO:0000256" key="9">
    <source>
        <dbReference type="ARBA" id="ARBA00022741"/>
    </source>
</evidence>
<evidence type="ECO:0000259" key="12">
    <source>
        <dbReference type="Pfam" id="PF00485"/>
    </source>
</evidence>
<reference evidence="14 15" key="1">
    <citation type="journal article" date="2018" name="Mol. Biol. Evol.">
        <title>Analysis of the draft genome of the red seaweed Gracilariopsis chorda provides insights into genome size evolution in Rhodophyta.</title>
        <authorList>
            <person name="Lee J."/>
            <person name="Yang E.C."/>
            <person name="Graf L."/>
            <person name="Yang J.H."/>
            <person name="Qiu H."/>
            <person name="Zel Zion U."/>
            <person name="Chan C.X."/>
            <person name="Stephens T.G."/>
            <person name="Weber A.P.M."/>
            <person name="Boo G.H."/>
            <person name="Boo S.M."/>
            <person name="Kim K.M."/>
            <person name="Shin Y."/>
            <person name="Jung M."/>
            <person name="Lee S.J."/>
            <person name="Yim H.S."/>
            <person name="Lee J.H."/>
            <person name="Bhattacharya D."/>
            <person name="Yoon H.S."/>
        </authorList>
    </citation>
    <scope>NUCLEOTIDE SEQUENCE [LARGE SCALE GENOMIC DNA]</scope>
    <source>
        <strain evidence="14 15">SKKU-2015</strain>
        <tissue evidence="14">Whole body</tissue>
    </source>
</reference>
<dbReference type="InterPro" id="IPR027417">
    <property type="entry name" value="P-loop_NTPase"/>
</dbReference>
<dbReference type="PANTHER" id="PTHR10285">
    <property type="entry name" value="URIDINE KINASE"/>
    <property type="match status" value="1"/>
</dbReference>
<dbReference type="InterPro" id="IPR006083">
    <property type="entry name" value="PRK/URK"/>
</dbReference>
<evidence type="ECO:0000256" key="8">
    <source>
        <dbReference type="ARBA" id="ARBA00022679"/>
    </source>
</evidence>
<sequence length="488" mass="54233">MVAPSDADGDGDLRNGNFSSVDSASLLQPLTPRHVFTSGCQHHTPPVSSSYSAQNAVVGPFIIGVTGASASGKTTVCEKIIDGLGDQRCVLVSLDWFYHGIPDEVDPRTYNFDHPNAFDFDALYDTLRSMQHKKPVSVPMYDFTRHCRVEDNCAELDVADVIIVEGILSFYDPRIRDMMHMKIFVDEDADICLSRRIIRDAQARARSIESILKQYTTFVKPAFERFILPTKRHSDIVLPRGAENLVAIDLIIKHIALKIEQTDLRKVYSNLIVMADSYQCRGLHTIFRNADASRDDIVFYSNRLMRLVIEEGLGLLPFQRKSITTPSGGRFHGVGFVAGLAGVSLMPSGEAMENSLRAVCNTVRIGKMLIGRSNVEPHDRQGDEELVVEYEYLPTGLEERYVLLLAPVLNDGAKCETALKRLTGAEVRCREDRIVVLSLIVAPEAVSRICGRFAKVRLVVSAVDEGLDKEGNVFPGAGDFSRRYYGTE</sequence>
<dbReference type="Pfam" id="PF00485">
    <property type="entry name" value="PRK"/>
    <property type="match status" value="1"/>
</dbReference>
<dbReference type="AlphaFoldDB" id="A0A2V3IYX8"/>
<dbReference type="SUPFAM" id="SSF52540">
    <property type="entry name" value="P-loop containing nucleoside triphosphate hydrolases"/>
    <property type="match status" value="1"/>
</dbReference>
<evidence type="ECO:0000256" key="7">
    <source>
        <dbReference type="ARBA" id="ARBA00022676"/>
    </source>
</evidence>
<evidence type="ECO:0000256" key="10">
    <source>
        <dbReference type="ARBA" id="ARBA00022777"/>
    </source>
</evidence>
<dbReference type="UniPathway" id="UPA00574">
    <property type="reaction ID" value="UER00637"/>
</dbReference>
<gene>
    <name evidence="14" type="ORF">BWQ96_02944</name>
</gene>
<dbReference type="FunFam" id="3.40.50.300:FF:000339">
    <property type="entry name" value="Uridine kinase"/>
    <property type="match status" value="1"/>
</dbReference>
<proteinExistence type="inferred from homology"/>
<dbReference type="Gene3D" id="3.40.50.2020">
    <property type="match status" value="1"/>
</dbReference>
<dbReference type="NCBIfam" id="NF004018">
    <property type="entry name" value="PRK05480.1"/>
    <property type="match status" value="1"/>
</dbReference>
<keyword evidence="10 14" id="KW-0418">Kinase</keyword>
<dbReference type="GO" id="GO:0016757">
    <property type="term" value="F:glycosyltransferase activity"/>
    <property type="evidence" value="ECO:0007669"/>
    <property type="project" value="UniProtKB-KW"/>
</dbReference>
<evidence type="ECO:0000256" key="6">
    <source>
        <dbReference type="ARBA" id="ARBA00022533"/>
    </source>
</evidence>
<dbReference type="Proteomes" id="UP000247409">
    <property type="component" value="Unassembled WGS sequence"/>
</dbReference>
<dbReference type="SUPFAM" id="SSF53271">
    <property type="entry name" value="PRTase-like"/>
    <property type="match status" value="1"/>
</dbReference>
<dbReference type="CDD" id="cd02023">
    <property type="entry name" value="UMPK"/>
    <property type="match status" value="1"/>
</dbReference>
<evidence type="ECO:0000259" key="13">
    <source>
        <dbReference type="Pfam" id="PF14681"/>
    </source>
</evidence>
<dbReference type="GO" id="GO:0005524">
    <property type="term" value="F:ATP binding"/>
    <property type="evidence" value="ECO:0007669"/>
    <property type="project" value="InterPro"/>
</dbReference>
<dbReference type="InterPro" id="IPR029057">
    <property type="entry name" value="PRTase-like"/>
</dbReference>
<comment type="similarity">
    <text evidence="5">Belongs to the UPRTase family.</text>
</comment>
<comment type="caution">
    <text evidence="14">The sequence shown here is derived from an EMBL/GenBank/DDBJ whole genome shotgun (WGS) entry which is preliminary data.</text>
</comment>
<name>A0A2V3IYX8_9FLOR</name>
<dbReference type="Gene3D" id="3.40.50.300">
    <property type="entry name" value="P-loop containing nucleotide triphosphate hydrolases"/>
    <property type="match status" value="1"/>
</dbReference>
<accession>A0A2V3IYX8</accession>
<organism evidence="14 15">
    <name type="scientific">Gracilariopsis chorda</name>
    <dbReference type="NCBI Taxonomy" id="448386"/>
    <lineage>
        <taxon>Eukaryota</taxon>
        <taxon>Rhodophyta</taxon>
        <taxon>Florideophyceae</taxon>
        <taxon>Rhodymeniophycidae</taxon>
        <taxon>Gracilariales</taxon>
        <taxon>Gracilariaceae</taxon>
        <taxon>Gracilariopsis</taxon>
    </lineage>
</organism>
<feature type="domain" description="Phosphoribulokinase/uridine kinase" evidence="12">
    <location>
        <begin position="62"/>
        <end position="246"/>
    </location>
</feature>
<dbReference type="InterPro" id="IPR000764">
    <property type="entry name" value="Uridine_kinase-like"/>
</dbReference>
<evidence type="ECO:0000256" key="2">
    <source>
        <dbReference type="ARBA" id="ARBA00004690"/>
    </source>
</evidence>
<comment type="pathway">
    <text evidence="2">Pyrimidine metabolism; UMP biosynthesis via salvage pathway; UMP from uridine: step 1/1.</text>
</comment>
<dbReference type="GO" id="GO:0004849">
    <property type="term" value="F:uridine kinase activity"/>
    <property type="evidence" value="ECO:0007669"/>
    <property type="project" value="UniProtKB-ARBA"/>
</dbReference>
<dbReference type="GO" id="GO:0005525">
    <property type="term" value="F:GTP binding"/>
    <property type="evidence" value="ECO:0007669"/>
    <property type="project" value="UniProtKB-KW"/>
</dbReference>
<keyword evidence="11" id="KW-0342">GTP-binding</keyword>
<keyword evidence="7" id="KW-0328">Glycosyltransferase</keyword>
<evidence type="ECO:0000256" key="1">
    <source>
        <dbReference type="ARBA" id="ARBA00001946"/>
    </source>
</evidence>
<comment type="cofactor">
    <cofactor evidence="1">
        <name>Mg(2+)</name>
        <dbReference type="ChEBI" id="CHEBI:18420"/>
    </cofactor>
</comment>
<protein>
    <submittedName>
        <fullName evidence="14">Uridine kinase-like protein 2, chloroplastic</fullName>
    </submittedName>
</protein>
<comment type="pathway">
    <text evidence="3">Pyrimidine metabolism; CTP biosynthesis via salvage pathway; CTP from cytidine: step 1/3.</text>
</comment>
<dbReference type="InterPro" id="IPR000836">
    <property type="entry name" value="PRTase_dom"/>
</dbReference>
<dbReference type="EMBL" id="NBIV01000026">
    <property type="protein sequence ID" value="PXF47331.1"/>
    <property type="molecule type" value="Genomic_DNA"/>
</dbReference>
<dbReference type="OrthoDB" id="106623at2759"/>
<dbReference type="FunFam" id="3.40.50.2020:FF:000023">
    <property type="entry name" value="Probable uracil phosphoribosyltransferase"/>
    <property type="match status" value="1"/>
</dbReference>
<evidence type="ECO:0000256" key="11">
    <source>
        <dbReference type="ARBA" id="ARBA00023134"/>
    </source>
</evidence>